<evidence type="ECO:0000313" key="4">
    <source>
        <dbReference type="RefSeq" id="XP_007046490.2"/>
    </source>
</evidence>
<dbReference type="Gramene" id="Tc01v2_t000380.1">
    <property type="protein sequence ID" value="Tc01v2_p000380.1"/>
    <property type="gene ID" value="Tc01v2_g000380"/>
</dbReference>
<feature type="compositionally biased region" description="Basic and acidic residues" evidence="1">
    <location>
        <begin position="256"/>
        <end position="269"/>
    </location>
</feature>
<feature type="compositionally biased region" description="Polar residues" evidence="1">
    <location>
        <begin position="191"/>
        <end position="201"/>
    </location>
</feature>
<dbReference type="PANTHER" id="PTHR35477:SF1">
    <property type="entry name" value="OS06G0728500 PROTEIN"/>
    <property type="match status" value="1"/>
</dbReference>
<feature type="compositionally biased region" description="Low complexity" evidence="1">
    <location>
        <begin position="64"/>
        <end position="73"/>
    </location>
</feature>
<protein>
    <submittedName>
        <fullName evidence="3 4">Uncharacterized protein LOC18610642</fullName>
    </submittedName>
</protein>
<dbReference type="AlphaFoldDB" id="A0AB32VHB5"/>
<accession>A0AB32VHB5</accession>
<feature type="region of interest" description="Disordered" evidence="1">
    <location>
        <begin position="233"/>
        <end position="291"/>
    </location>
</feature>
<dbReference type="RefSeq" id="XP_007046489.2">
    <property type="nucleotide sequence ID" value="XM_007046427.2"/>
</dbReference>
<feature type="region of interest" description="Disordered" evidence="1">
    <location>
        <begin position="29"/>
        <end position="73"/>
    </location>
</feature>
<dbReference type="Gramene" id="Tc01v2_t000380.2">
    <property type="protein sequence ID" value="Tc01v2_p000380.2"/>
    <property type="gene ID" value="Tc01v2_g000380"/>
</dbReference>
<dbReference type="Proteomes" id="UP000694886">
    <property type="component" value="Chromosome 1"/>
</dbReference>
<sequence>MMEANICDINHLDADVLLPPRKRLLAGFKKQASNANGSSDQPTVASSSSSLPSPSLSPSPSPSPSTSSSDVNTHLNNLLSSHINNPNLSPEEILAASRVAAIAAAKAAEAARAAAEEKAAIAAKAVAAAKSALDLVATFSEETVSKDRYLKKNKLKKHVPVQLLYKKHQPIENNRTDEELAHRLHRAINSSPRISKNSPTSEWKGHKHKRPKSLPTLEKTKIYNGGIVLGGSQSSTCNGDTVAGEIDSEDSIQESVKAEAKGTKYEKSGQSELDNGEAESNQSKEKACEDVYSPGKRRGRVKLKKLPLSICSFRDRVNPKEETITKSSPLTEKNMGNPSAAVKPLFSLEPSTDGVISIEGTPIWKCQDYKAPACIKQNKVMQS</sequence>
<feature type="compositionally biased region" description="Polar residues" evidence="1">
    <location>
        <begin position="270"/>
        <end position="281"/>
    </location>
</feature>
<proteinExistence type="predicted"/>
<feature type="compositionally biased region" description="Polar residues" evidence="1">
    <location>
        <begin position="31"/>
        <end position="45"/>
    </location>
</feature>
<dbReference type="PANTHER" id="PTHR35477">
    <property type="entry name" value="OS06G0728500 PROTEIN"/>
    <property type="match status" value="1"/>
</dbReference>
<name>A0AB32VHB5_THECC</name>
<reference evidence="2" key="1">
    <citation type="journal article" date="1997" name="Nucleic Acids Res.">
        <title>tRNAscan-SE: a program for improved detection of transfer RNA genes in genomic sequence.</title>
        <authorList>
            <person name="Lowe T.M."/>
            <person name="Eddy S.R."/>
        </authorList>
    </citation>
    <scope>NUCLEOTIDE SEQUENCE [LARGE SCALE GENOMIC DNA]</scope>
    <source>
        <strain evidence="2">r\B97-61/B2</strain>
    </source>
</reference>
<feature type="region of interest" description="Disordered" evidence="1">
    <location>
        <begin position="191"/>
        <end position="218"/>
    </location>
</feature>
<reference evidence="3 4" key="2">
    <citation type="submission" date="2025-04" db="UniProtKB">
        <authorList>
            <consortium name="RefSeq"/>
        </authorList>
    </citation>
    <scope>IDENTIFICATION</scope>
</reference>
<evidence type="ECO:0000256" key="1">
    <source>
        <dbReference type="SAM" id="MobiDB-lite"/>
    </source>
</evidence>
<organism evidence="2 4">
    <name type="scientific">Theobroma cacao</name>
    <name type="common">Cacao</name>
    <name type="synonym">Cocoa</name>
    <dbReference type="NCBI Taxonomy" id="3641"/>
    <lineage>
        <taxon>Eukaryota</taxon>
        <taxon>Viridiplantae</taxon>
        <taxon>Streptophyta</taxon>
        <taxon>Embryophyta</taxon>
        <taxon>Tracheophyta</taxon>
        <taxon>Spermatophyta</taxon>
        <taxon>Magnoliopsida</taxon>
        <taxon>eudicotyledons</taxon>
        <taxon>Gunneridae</taxon>
        <taxon>Pentapetalae</taxon>
        <taxon>rosids</taxon>
        <taxon>malvids</taxon>
        <taxon>Malvales</taxon>
        <taxon>Malvaceae</taxon>
        <taxon>Byttnerioideae</taxon>
        <taxon>Theobroma</taxon>
    </lineage>
</organism>
<dbReference type="RefSeq" id="XP_007046490.2">
    <property type="nucleotide sequence ID" value="XM_007046428.2"/>
</dbReference>
<evidence type="ECO:0000313" key="2">
    <source>
        <dbReference type="Proteomes" id="UP000694886"/>
    </source>
</evidence>
<dbReference type="KEGG" id="tcc:18610642"/>
<gene>
    <name evidence="3 4" type="primary">LOC18610642</name>
</gene>
<evidence type="ECO:0000313" key="3">
    <source>
        <dbReference type="RefSeq" id="XP_007046489.2"/>
    </source>
</evidence>
<dbReference type="GeneID" id="18610642"/>